<feature type="compositionally biased region" description="Basic and acidic residues" evidence="1">
    <location>
        <begin position="67"/>
        <end position="77"/>
    </location>
</feature>
<organism evidence="2 3">
    <name type="scientific">Populus trichocarpa</name>
    <name type="common">Western balsam poplar</name>
    <name type="synonym">Populus balsamifera subsp. trichocarpa</name>
    <dbReference type="NCBI Taxonomy" id="3694"/>
    <lineage>
        <taxon>Eukaryota</taxon>
        <taxon>Viridiplantae</taxon>
        <taxon>Streptophyta</taxon>
        <taxon>Embryophyta</taxon>
        <taxon>Tracheophyta</taxon>
        <taxon>Spermatophyta</taxon>
        <taxon>Magnoliopsida</taxon>
        <taxon>eudicotyledons</taxon>
        <taxon>Gunneridae</taxon>
        <taxon>Pentapetalae</taxon>
        <taxon>rosids</taxon>
        <taxon>fabids</taxon>
        <taxon>Malpighiales</taxon>
        <taxon>Salicaceae</taxon>
        <taxon>Saliceae</taxon>
        <taxon>Populus</taxon>
    </lineage>
</organism>
<evidence type="ECO:0000256" key="1">
    <source>
        <dbReference type="SAM" id="MobiDB-lite"/>
    </source>
</evidence>
<keyword evidence="3" id="KW-1185">Reference proteome</keyword>
<evidence type="ECO:0000313" key="3">
    <source>
        <dbReference type="Proteomes" id="UP000006729"/>
    </source>
</evidence>
<feature type="region of interest" description="Disordered" evidence="1">
    <location>
        <begin position="61"/>
        <end position="97"/>
    </location>
</feature>
<dbReference type="InParanoid" id="B9HRG6"/>
<accession>B9HRG6</accession>
<proteinExistence type="predicted"/>
<name>B9HRG6_POPTR</name>
<sequence>MTLKKKKIYEKQDMICERNIYNLIALQKSPSPIKLMAPSYHLVTESPPVHESKIKHHALVEDMDENGVPHRNNDSSRPRRYGHHRQPQKEGQSPHVVAPIAYLARASQGCLWK</sequence>
<dbReference type="HOGENOM" id="CLU_2137806_0_0_1"/>
<dbReference type="Proteomes" id="UP000006729">
    <property type="component" value="Chromosome 9"/>
</dbReference>
<dbReference type="AlphaFoldDB" id="B9HRG6"/>
<evidence type="ECO:0000313" key="2">
    <source>
        <dbReference type="EMBL" id="PNT21008.1"/>
    </source>
</evidence>
<gene>
    <name evidence="2" type="ORF">POPTR_009G123500</name>
</gene>
<reference evidence="2 3" key="1">
    <citation type="journal article" date="2006" name="Science">
        <title>The genome of black cottonwood, Populus trichocarpa (Torr. &amp; Gray).</title>
        <authorList>
            <person name="Tuskan G.A."/>
            <person name="Difazio S."/>
            <person name="Jansson S."/>
            <person name="Bohlmann J."/>
            <person name="Grigoriev I."/>
            <person name="Hellsten U."/>
            <person name="Putnam N."/>
            <person name="Ralph S."/>
            <person name="Rombauts S."/>
            <person name="Salamov A."/>
            <person name="Schein J."/>
            <person name="Sterck L."/>
            <person name="Aerts A."/>
            <person name="Bhalerao R.R."/>
            <person name="Bhalerao R.P."/>
            <person name="Blaudez D."/>
            <person name="Boerjan W."/>
            <person name="Brun A."/>
            <person name="Brunner A."/>
            <person name="Busov V."/>
            <person name="Campbell M."/>
            <person name="Carlson J."/>
            <person name="Chalot M."/>
            <person name="Chapman J."/>
            <person name="Chen G.L."/>
            <person name="Cooper D."/>
            <person name="Coutinho P.M."/>
            <person name="Couturier J."/>
            <person name="Covert S."/>
            <person name="Cronk Q."/>
            <person name="Cunningham R."/>
            <person name="Davis J."/>
            <person name="Degroeve S."/>
            <person name="Dejardin A."/>
            <person name="Depamphilis C."/>
            <person name="Detter J."/>
            <person name="Dirks B."/>
            <person name="Dubchak I."/>
            <person name="Duplessis S."/>
            <person name="Ehlting J."/>
            <person name="Ellis B."/>
            <person name="Gendler K."/>
            <person name="Goodstein D."/>
            <person name="Gribskov M."/>
            <person name="Grimwood J."/>
            <person name="Groover A."/>
            <person name="Gunter L."/>
            <person name="Hamberger B."/>
            <person name="Heinze B."/>
            <person name="Helariutta Y."/>
            <person name="Henrissat B."/>
            <person name="Holligan D."/>
            <person name="Holt R."/>
            <person name="Huang W."/>
            <person name="Islam-Faridi N."/>
            <person name="Jones S."/>
            <person name="Jones-Rhoades M."/>
            <person name="Jorgensen R."/>
            <person name="Joshi C."/>
            <person name="Kangasjarvi J."/>
            <person name="Karlsson J."/>
            <person name="Kelleher C."/>
            <person name="Kirkpatrick R."/>
            <person name="Kirst M."/>
            <person name="Kohler A."/>
            <person name="Kalluri U."/>
            <person name="Larimer F."/>
            <person name="Leebens-Mack J."/>
            <person name="Leple J.C."/>
            <person name="Locascio P."/>
            <person name="Lou Y."/>
            <person name="Lucas S."/>
            <person name="Martin F."/>
            <person name="Montanini B."/>
            <person name="Napoli C."/>
            <person name="Nelson D.R."/>
            <person name="Nelson C."/>
            <person name="Nieminen K."/>
            <person name="Nilsson O."/>
            <person name="Pereda V."/>
            <person name="Peter G."/>
            <person name="Philippe R."/>
            <person name="Pilate G."/>
            <person name="Poliakov A."/>
            <person name="Razumovskaya J."/>
            <person name="Richardson P."/>
            <person name="Rinaldi C."/>
            <person name="Ritland K."/>
            <person name="Rouze P."/>
            <person name="Ryaboy D."/>
            <person name="Schmutz J."/>
            <person name="Schrader J."/>
            <person name="Segerman B."/>
            <person name="Shin H."/>
            <person name="Siddiqui A."/>
            <person name="Sterky F."/>
            <person name="Terry A."/>
            <person name="Tsai C.J."/>
            <person name="Uberbacher E."/>
            <person name="Unneberg P."/>
            <person name="Vahala J."/>
            <person name="Wall K."/>
            <person name="Wessler S."/>
            <person name="Yang G."/>
            <person name="Yin T."/>
            <person name="Douglas C."/>
            <person name="Marra M."/>
            <person name="Sandberg G."/>
            <person name="Van de Peer Y."/>
            <person name="Rokhsar D."/>
        </authorList>
    </citation>
    <scope>NUCLEOTIDE SEQUENCE [LARGE SCALE GENOMIC DNA]</scope>
    <source>
        <strain evidence="3">cv. Nisqually</strain>
    </source>
</reference>
<dbReference type="EMBL" id="CM009298">
    <property type="protein sequence ID" value="PNT21008.1"/>
    <property type="molecule type" value="Genomic_DNA"/>
</dbReference>
<protein>
    <submittedName>
        <fullName evidence="2">Uncharacterized protein</fullName>
    </submittedName>
</protein>